<dbReference type="GO" id="GO:0005829">
    <property type="term" value="C:cytosol"/>
    <property type="evidence" value="ECO:0007669"/>
    <property type="project" value="TreeGrafter"/>
</dbReference>
<sequence length="289" mass="30837">MSTMTVLQCAERRLDLSTAQVMGILNVTPDSFSDGGSVYAGRRLSVELALKKAEQMVKDGATLIDIGGESTRPGAMPVPVEEELERVIPVVERLSRELDVVLSVDTSAAEVMAAAATAGAGLLNDVRSFSRPGAFEAAAATDLALCVMHMQGSSPATMQRRPSYEDVTAEVAHFLSYQQQRCQDAGVAVNRLLLDPGFGFGKTLQHNLELLNRMERLQNVGAPLLVGTSRKSMVGLTLDKPVDQRLYGSLATVALAVTKGAKILRVHDVAATVDVVRMTEAVINETAGE</sequence>
<evidence type="ECO:0000313" key="12">
    <source>
        <dbReference type="Proteomes" id="UP000538931"/>
    </source>
</evidence>
<comment type="cofactor">
    <cofactor evidence="2 9">
        <name>Mg(2+)</name>
        <dbReference type="ChEBI" id="CHEBI:18420"/>
    </cofactor>
</comment>
<dbReference type="PROSITE" id="PS00793">
    <property type="entry name" value="DHPS_2"/>
    <property type="match status" value="1"/>
</dbReference>
<proteinExistence type="inferred from homology"/>
<dbReference type="NCBIfam" id="TIGR01496">
    <property type="entry name" value="DHPS"/>
    <property type="match status" value="1"/>
</dbReference>
<dbReference type="SUPFAM" id="SSF51717">
    <property type="entry name" value="Dihydropteroate synthetase-like"/>
    <property type="match status" value="1"/>
</dbReference>
<dbReference type="PANTHER" id="PTHR20941">
    <property type="entry name" value="FOLATE SYNTHESIS PROTEINS"/>
    <property type="match status" value="1"/>
</dbReference>
<keyword evidence="5 9" id="KW-0808">Transferase</keyword>
<dbReference type="InterPro" id="IPR045031">
    <property type="entry name" value="DHP_synth-like"/>
</dbReference>
<dbReference type="EC" id="2.5.1.15" evidence="4 9"/>
<keyword evidence="12" id="KW-1185">Reference proteome</keyword>
<dbReference type="PROSITE" id="PS00792">
    <property type="entry name" value="DHPS_1"/>
    <property type="match status" value="1"/>
</dbReference>
<dbReference type="Pfam" id="PF00809">
    <property type="entry name" value="Pterin_bind"/>
    <property type="match status" value="1"/>
</dbReference>
<dbReference type="PANTHER" id="PTHR20941:SF1">
    <property type="entry name" value="FOLIC ACID SYNTHESIS PROTEIN FOL1"/>
    <property type="match status" value="1"/>
</dbReference>
<evidence type="ECO:0000256" key="9">
    <source>
        <dbReference type="RuleBase" id="RU361205"/>
    </source>
</evidence>
<reference evidence="11 12" key="1">
    <citation type="submission" date="2020-07" db="EMBL/GenBank/DDBJ databases">
        <title>Bacterium isolated from marien macroalgae.</title>
        <authorList>
            <person name="Zhu K."/>
            <person name="Lu D."/>
            <person name="Du Z."/>
        </authorList>
    </citation>
    <scope>NUCLEOTIDE SEQUENCE [LARGE SCALE GENOMIC DNA]</scope>
    <source>
        <strain evidence="11 12">3-1745</strain>
    </source>
</reference>
<evidence type="ECO:0000256" key="2">
    <source>
        <dbReference type="ARBA" id="ARBA00001946"/>
    </source>
</evidence>
<dbReference type="UniPathway" id="UPA00077">
    <property type="reaction ID" value="UER00156"/>
</dbReference>
<comment type="pathway">
    <text evidence="3 9">Cofactor biosynthesis; tetrahydrofolate biosynthesis; 7,8-dihydrofolate from 2-amino-4-hydroxy-6-hydroxymethyl-7,8-dihydropteridine diphosphate and 4-aminobenzoate: step 1/2.</text>
</comment>
<dbReference type="Gene3D" id="3.20.20.20">
    <property type="entry name" value="Dihydropteroate synthase-like"/>
    <property type="match status" value="1"/>
</dbReference>
<protein>
    <recommendedName>
        <fullName evidence="4 9">Dihydropteroate synthase</fullName>
        <shortName evidence="9">DHPS</shortName>
        <ecNumber evidence="4 9">2.5.1.15</ecNumber>
    </recommendedName>
    <alternativeName>
        <fullName evidence="9">Dihydropteroate pyrophosphorylase</fullName>
    </alternativeName>
</protein>
<evidence type="ECO:0000256" key="5">
    <source>
        <dbReference type="ARBA" id="ARBA00022679"/>
    </source>
</evidence>
<keyword evidence="7 9" id="KW-0460">Magnesium</keyword>
<comment type="function">
    <text evidence="9">Catalyzes the condensation of para-aminobenzoate (pABA) with 6-hydroxymethyl-7,8-dihydropterin diphosphate (DHPt-PP) to form 7,8-dihydropteroate (H2Pte), the immediate precursor of folate derivatives.</text>
</comment>
<dbReference type="GO" id="GO:0004156">
    <property type="term" value="F:dihydropteroate synthase activity"/>
    <property type="evidence" value="ECO:0007669"/>
    <property type="project" value="UniProtKB-EC"/>
</dbReference>
<dbReference type="CDD" id="cd00739">
    <property type="entry name" value="DHPS"/>
    <property type="match status" value="1"/>
</dbReference>
<accession>A0A7W1WV29</accession>
<evidence type="ECO:0000313" key="11">
    <source>
        <dbReference type="EMBL" id="MBA4500769.1"/>
    </source>
</evidence>
<evidence type="ECO:0000259" key="10">
    <source>
        <dbReference type="PROSITE" id="PS50972"/>
    </source>
</evidence>
<dbReference type="InterPro" id="IPR000489">
    <property type="entry name" value="Pterin-binding_dom"/>
</dbReference>
<evidence type="ECO:0000256" key="7">
    <source>
        <dbReference type="ARBA" id="ARBA00022842"/>
    </source>
</evidence>
<organism evidence="11 12">
    <name type="scientific">Marinobacterium marinum</name>
    <dbReference type="NCBI Taxonomy" id="2756129"/>
    <lineage>
        <taxon>Bacteria</taxon>
        <taxon>Pseudomonadati</taxon>
        <taxon>Pseudomonadota</taxon>
        <taxon>Gammaproteobacteria</taxon>
        <taxon>Oceanospirillales</taxon>
        <taxon>Oceanospirillaceae</taxon>
        <taxon>Marinobacterium</taxon>
    </lineage>
</organism>
<evidence type="ECO:0000256" key="1">
    <source>
        <dbReference type="ARBA" id="ARBA00000012"/>
    </source>
</evidence>
<evidence type="ECO:0000256" key="6">
    <source>
        <dbReference type="ARBA" id="ARBA00022723"/>
    </source>
</evidence>
<name>A0A7W1WV29_9GAMM</name>
<evidence type="ECO:0000256" key="3">
    <source>
        <dbReference type="ARBA" id="ARBA00004763"/>
    </source>
</evidence>
<dbReference type="EMBL" id="JACEMT010000001">
    <property type="protein sequence ID" value="MBA4500769.1"/>
    <property type="molecule type" value="Genomic_DNA"/>
</dbReference>
<comment type="similarity">
    <text evidence="9">Belongs to the DHPS family.</text>
</comment>
<feature type="domain" description="Pterin-binding" evidence="10">
    <location>
        <begin position="19"/>
        <end position="277"/>
    </location>
</feature>
<comment type="caution">
    <text evidence="11">The sequence shown here is derived from an EMBL/GenBank/DDBJ whole genome shotgun (WGS) entry which is preliminary data.</text>
</comment>
<dbReference type="GO" id="GO:0046656">
    <property type="term" value="P:folic acid biosynthetic process"/>
    <property type="evidence" value="ECO:0007669"/>
    <property type="project" value="UniProtKB-KW"/>
</dbReference>
<dbReference type="GO" id="GO:0046872">
    <property type="term" value="F:metal ion binding"/>
    <property type="evidence" value="ECO:0007669"/>
    <property type="project" value="UniProtKB-KW"/>
</dbReference>
<gene>
    <name evidence="11" type="primary">folP</name>
    <name evidence="11" type="ORF">H1S06_00040</name>
</gene>
<evidence type="ECO:0000256" key="4">
    <source>
        <dbReference type="ARBA" id="ARBA00012458"/>
    </source>
</evidence>
<keyword evidence="6 9" id="KW-0479">Metal-binding</keyword>
<dbReference type="InterPro" id="IPR006390">
    <property type="entry name" value="DHP_synth_dom"/>
</dbReference>
<dbReference type="PROSITE" id="PS50972">
    <property type="entry name" value="PTERIN_BINDING"/>
    <property type="match status" value="1"/>
</dbReference>
<comment type="catalytic activity">
    <reaction evidence="1">
        <text>(7,8-dihydropterin-6-yl)methyl diphosphate + 4-aminobenzoate = 7,8-dihydropteroate + diphosphate</text>
        <dbReference type="Rhea" id="RHEA:19949"/>
        <dbReference type="ChEBI" id="CHEBI:17836"/>
        <dbReference type="ChEBI" id="CHEBI:17839"/>
        <dbReference type="ChEBI" id="CHEBI:33019"/>
        <dbReference type="ChEBI" id="CHEBI:72950"/>
        <dbReference type="EC" id="2.5.1.15"/>
    </reaction>
</comment>
<evidence type="ECO:0000256" key="8">
    <source>
        <dbReference type="ARBA" id="ARBA00022909"/>
    </source>
</evidence>
<dbReference type="Proteomes" id="UP000538931">
    <property type="component" value="Unassembled WGS sequence"/>
</dbReference>
<dbReference type="AlphaFoldDB" id="A0A7W1WV29"/>
<dbReference type="InterPro" id="IPR011005">
    <property type="entry name" value="Dihydropteroate_synth-like_sf"/>
</dbReference>
<dbReference type="GO" id="GO:0046654">
    <property type="term" value="P:tetrahydrofolate biosynthetic process"/>
    <property type="evidence" value="ECO:0007669"/>
    <property type="project" value="UniProtKB-UniPathway"/>
</dbReference>
<keyword evidence="8 9" id="KW-0289">Folate biosynthesis</keyword>